<sequence length="1147" mass="128185">MNFFLQNALPRWPKRGILLPFFLLWLFSAPALAGLDQEIKLNCQNEKLEAVLKEIGKQSGLRILFRNADVELRERVSLQGTFALEKTLKDLLKKHSLDYKIVGDQIVVFGRKKPAKTATEPTENVQTQKTEVSGTVTDESGEGLPGVNIIIKGTTTGTATDFEGRYTLVVDKSAVLQFSAVGFKAQEIMVGNQTRIDIMLAPNLAELEEVVVVGYGEVKKSSLTGAVASLDTEVLESRPVTTVNSALQGAIPGLTITRNGGQPGREGFSLQLRDFSSVNGGSSPLVLIDGLPGSLDLLNPDDIQSMSVLKDAAAAIYGSRAAGGVILITTKTGEKGKPTIEFKSNLTVKTPQGMYDQPTMMEYIEMHREAQSNAGEALWFPDDIYQKFLDGTGVDGVDEWFQDKGKNNPRYYFYGETDWEDELFNNSYIRNNSLSLSGGGDKSKYRVSLGHIKDEGFFSIGNNVMERYNLKLNYSYNVTDWLDVDAIVAFERREIDETDESPLQQYQRLNLMAPTHIADGSQYYTWGGFTNPLQLLDEGARRYDNLTRLRTNFKATVKLAKGLKAVGQIGYNHSFDDYKIERPTFERYHWNGAVTAKVNNPNRVEFSNYKGLYKNLTGFLNYTRTLGENHNFGLTAGYSYEESSNNRVNAWRKDLISNDLFALPLGNSEEQFNSQSGSKWGIESYFGRFNYDFAGRYLIEANFRRDRSSKFHPDVRDGFFPGVSLGWAVSEEGFMQNVPVLDFLKLRASYGETGNQSIANAYSYIQTIDIGKQYPFGSGSKTARATLGGLPSVEGTWETMLTRNFGVDFALLDSRLKGSFDYYRKENENMLINVVFPQTLGASAPKVNEGTLEVKGWELSLSWRDKIGGFQYFVTGALSDSQNELTHLGGKDTYNAGLVGTREGYPINSYFGYDYMGPIKTEEELAEFKAMSGVQQNIQLGDSRYRDVDGNGRIDPYGDEDEDGDLIYLGNTSPRYNYSVNMGGSFRNFDIALFFQGVGKKTTYLGGQFGAPYQGGAKWYKPNAMYHNTTYQPAEMDGNGNVVKEAREGEYPRLSTNKGIVGWNWRASRLRALDGAYLRLKNVTVGYTFPKHLTERLRINRLRVFANGTDLLTFHNMKGGYDPEQPPGSALSYPFAKTYTLGLEVRF</sequence>
<dbReference type="EMBL" id="AP025314">
    <property type="protein sequence ID" value="BDD08225.1"/>
    <property type="molecule type" value="Genomic_DNA"/>
</dbReference>
<comment type="subcellular location">
    <subcellularLocation>
        <location evidence="1">Cell outer membrane</location>
        <topology evidence="1">Multi-pass membrane protein</topology>
    </subcellularLocation>
</comment>
<feature type="region of interest" description="Disordered" evidence="8">
    <location>
        <begin position="118"/>
        <end position="138"/>
    </location>
</feature>
<dbReference type="InterPro" id="IPR012910">
    <property type="entry name" value="Plug_dom"/>
</dbReference>
<proteinExistence type="predicted"/>
<reference evidence="10 11" key="1">
    <citation type="submission" date="2021-12" db="EMBL/GenBank/DDBJ databases">
        <title>Genome sequencing of bacteria with rrn-lacking chromosome and rrn-plasmid.</title>
        <authorList>
            <person name="Anda M."/>
            <person name="Iwasaki W."/>
        </authorList>
    </citation>
    <scope>NUCLEOTIDE SEQUENCE [LARGE SCALE GENOMIC DNA]</scope>
    <source>
        <strain evidence="10 11">DSM 100852</strain>
    </source>
</reference>
<dbReference type="GO" id="GO:0015344">
    <property type="term" value="F:siderophore uptake transmembrane transporter activity"/>
    <property type="evidence" value="ECO:0007669"/>
    <property type="project" value="TreeGrafter"/>
</dbReference>
<evidence type="ECO:0000256" key="2">
    <source>
        <dbReference type="ARBA" id="ARBA00022448"/>
    </source>
</evidence>
<dbReference type="InterPro" id="IPR039426">
    <property type="entry name" value="TonB-dep_rcpt-like"/>
</dbReference>
<feature type="compositionally biased region" description="Polar residues" evidence="8">
    <location>
        <begin position="119"/>
        <end position="138"/>
    </location>
</feature>
<dbReference type="InterPro" id="IPR023997">
    <property type="entry name" value="TonB-dep_OMP_SusC/RagA_CS"/>
</dbReference>
<dbReference type="SUPFAM" id="SSF56935">
    <property type="entry name" value="Porins"/>
    <property type="match status" value="1"/>
</dbReference>
<dbReference type="Gene3D" id="2.170.130.10">
    <property type="entry name" value="TonB-dependent receptor, plug domain"/>
    <property type="match status" value="1"/>
</dbReference>
<keyword evidence="6" id="KW-0472">Membrane</keyword>
<keyword evidence="2" id="KW-0813">Transport</keyword>
<dbReference type="PANTHER" id="PTHR30069:SF29">
    <property type="entry name" value="HEMOGLOBIN AND HEMOGLOBIN-HAPTOGLOBIN-BINDING PROTEIN 1-RELATED"/>
    <property type="match status" value="1"/>
</dbReference>
<dbReference type="InterPro" id="IPR008969">
    <property type="entry name" value="CarboxyPept-like_regulatory"/>
</dbReference>
<dbReference type="InterPro" id="IPR023996">
    <property type="entry name" value="TonB-dep_OMP_SusC/RagA"/>
</dbReference>
<evidence type="ECO:0000256" key="1">
    <source>
        <dbReference type="ARBA" id="ARBA00004571"/>
    </source>
</evidence>
<keyword evidence="7" id="KW-0998">Cell outer membrane</keyword>
<name>A0AAU9CG91_9BACT</name>
<keyword evidence="11" id="KW-1185">Reference proteome</keyword>
<feature type="domain" description="TonB-dependent receptor plug" evidence="9">
    <location>
        <begin position="220"/>
        <end position="325"/>
    </location>
</feature>
<evidence type="ECO:0000259" key="9">
    <source>
        <dbReference type="Pfam" id="PF07715"/>
    </source>
</evidence>
<evidence type="ECO:0000256" key="3">
    <source>
        <dbReference type="ARBA" id="ARBA00022452"/>
    </source>
</evidence>
<keyword evidence="5" id="KW-0732">Signal</keyword>
<evidence type="ECO:0000313" key="10">
    <source>
        <dbReference type="EMBL" id="BDD08225.1"/>
    </source>
</evidence>
<keyword evidence="4" id="KW-0812">Transmembrane</keyword>
<evidence type="ECO:0000256" key="4">
    <source>
        <dbReference type="ARBA" id="ARBA00022692"/>
    </source>
</evidence>
<dbReference type="Pfam" id="PF07715">
    <property type="entry name" value="Plug"/>
    <property type="match status" value="1"/>
</dbReference>
<dbReference type="Gene3D" id="3.55.50.30">
    <property type="match status" value="1"/>
</dbReference>
<protein>
    <submittedName>
        <fullName evidence="10">SusC/RagA family TonB-linked outer membrane protein</fullName>
    </submittedName>
</protein>
<dbReference type="GO" id="GO:0044718">
    <property type="term" value="P:siderophore transmembrane transport"/>
    <property type="evidence" value="ECO:0007669"/>
    <property type="project" value="TreeGrafter"/>
</dbReference>
<dbReference type="AlphaFoldDB" id="A0AAU9CG91"/>
<dbReference type="SUPFAM" id="SSF49464">
    <property type="entry name" value="Carboxypeptidase regulatory domain-like"/>
    <property type="match status" value="1"/>
</dbReference>
<organism evidence="10 11">
    <name type="scientific">Fulvitalea axinellae</name>
    <dbReference type="NCBI Taxonomy" id="1182444"/>
    <lineage>
        <taxon>Bacteria</taxon>
        <taxon>Pseudomonadati</taxon>
        <taxon>Bacteroidota</taxon>
        <taxon>Cytophagia</taxon>
        <taxon>Cytophagales</taxon>
        <taxon>Persicobacteraceae</taxon>
        <taxon>Fulvitalea</taxon>
    </lineage>
</organism>
<accession>A0AAU9CG91</accession>
<evidence type="ECO:0000256" key="6">
    <source>
        <dbReference type="ARBA" id="ARBA00023136"/>
    </source>
</evidence>
<keyword evidence="3" id="KW-1134">Transmembrane beta strand</keyword>
<dbReference type="Pfam" id="PF13715">
    <property type="entry name" value="CarbopepD_reg_2"/>
    <property type="match status" value="1"/>
</dbReference>
<evidence type="ECO:0000256" key="7">
    <source>
        <dbReference type="ARBA" id="ARBA00023237"/>
    </source>
</evidence>
<dbReference type="GO" id="GO:0009279">
    <property type="term" value="C:cell outer membrane"/>
    <property type="evidence" value="ECO:0007669"/>
    <property type="project" value="UniProtKB-SubCell"/>
</dbReference>
<gene>
    <name evidence="10" type="ORF">FUAX_06570</name>
</gene>
<dbReference type="InterPro" id="IPR036942">
    <property type="entry name" value="Beta-barrel_TonB_sf"/>
</dbReference>
<dbReference type="Gene3D" id="2.40.170.20">
    <property type="entry name" value="TonB-dependent receptor, beta-barrel domain"/>
    <property type="match status" value="1"/>
</dbReference>
<dbReference type="NCBIfam" id="TIGR04057">
    <property type="entry name" value="SusC_RagA_signa"/>
    <property type="match status" value="1"/>
</dbReference>
<dbReference type="NCBIfam" id="TIGR04056">
    <property type="entry name" value="OMP_RagA_SusC"/>
    <property type="match status" value="1"/>
</dbReference>
<dbReference type="InterPro" id="IPR037066">
    <property type="entry name" value="Plug_dom_sf"/>
</dbReference>
<evidence type="ECO:0000256" key="5">
    <source>
        <dbReference type="ARBA" id="ARBA00022729"/>
    </source>
</evidence>
<evidence type="ECO:0000256" key="8">
    <source>
        <dbReference type="SAM" id="MobiDB-lite"/>
    </source>
</evidence>
<dbReference type="RefSeq" id="WP_338393497.1">
    <property type="nucleotide sequence ID" value="NZ_AP025314.1"/>
</dbReference>
<dbReference type="Proteomes" id="UP001348817">
    <property type="component" value="Chromosome"/>
</dbReference>
<dbReference type="KEGG" id="fax:FUAX_06570"/>
<dbReference type="Gene3D" id="2.60.40.1120">
    <property type="entry name" value="Carboxypeptidase-like, regulatory domain"/>
    <property type="match status" value="1"/>
</dbReference>
<evidence type="ECO:0000313" key="11">
    <source>
        <dbReference type="Proteomes" id="UP001348817"/>
    </source>
</evidence>
<dbReference type="PANTHER" id="PTHR30069">
    <property type="entry name" value="TONB-DEPENDENT OUTER MEMBRANE RECEPTOR"/>
    <property type="match status" value="1"/>
</dbReference>